<evidence type="ECO:0000259" key="2">
    <source>
        <dbReference type="PROSITE" id="PS51819"/>
    </source>
</evidence>
<dbReference type="AlphaFoldDB" id="A0A7N2LM94"/>
<evidence type="ECO:0000313" key="3">
    <source>
        <dbReference type="EnsemblPlants" id="QL05p001328:mrna"/>
    </source>
</evidence>
<keyword evidence="1" id="KW-0479">Metal-binding</keyword>
<dbReference type="EMBL" id="LRBV02000005">
    <property type="status" value="NOT_ANNOTATED_CDS"/>
    <property type="molecule type" value="Genomic_DNA"/>
</dbReference>
<dbReference type="GeneID" id="115992791"/>
<dbReference type="OrthoDB" id="1687256at2759"/>
<name>A0A7N2LM94_QUELO</name>
<reference evidence="3 4" key="1">
    <citation type="journal article" date="2016" name="G3 (Bethesda)">
        <title>First Draft Assembly and Annotation of the Genome of a California Endemic Oak Quercus lobata Nee (Fagaceae).</title>
        <authorList>
            <person name="Sork V.L."/>
            <person name="Fitz-Gibbon S.T."/>
            <person name="Puiu D."/>
            <person name="Crepeau M."/>
            <person name="Gugger P.F."/>
            <person name="Sherman R."/>
            <person name="Stevens K."/>
            <person name="Langley C.H."/>
            <person name="Pellegrini M."/>
            <person name="Salzberg S.L."/>
        </authorList>
    </citation>
    <scope>NUCLEOTIDE SEQUENCE [LARGE SCALE GENOMIC DNA]</scope>
    <source>
        <strain evidence="3 4">cv. SW786</strain>
    </source>
</reference>
<dbReference type="Gramene" id="QL05p001328:mrna">
    <property type="protein sequence ID" value="QL05p001328:mrna"/>
    <property type="gene ID" value="QL05p001328"/>
</dbReference>
<dbReference type="PANTHER" id="PTHR46036:SF2">
    <property type="entry name" value="LACTOYLGLUTATHIONE LYASE GLX1"/>
    <property type="match status" value="1"/>
</dbReference>
<gene>
    <name evidence="3" type="primary">LOC115992791</name>
</gene>
<dbReference type="Gene3D" id="3.10.180.10">
    <property type="entry name" value="2,3-Dihydroxybiphenyl 1,2-Dioxygenase, domain 1"/>
    <property type="match status" value="1"/>
</dbReference>
<feature type="domain" description="VOC" evidence="2">
    <location>
        <begin position="1"/>
        <end position="107"/>
    </location>
</feature>
<dbReference type="GO" id="GO:0004462">
    <property type="term" value="F:lactoylglutathione lyase activity"/>
    <property type="evidence" value="ECO:0007669"/>
    <property type="project" value="InterPro"/>
</dbReference>
<dbReference type="SUPFAM" id="SSF54593">
    <property type="entry name" value="Glyoxalase/Bleomycin resistance protein/Dihydroxybiphenyl dioxygenase"/>
    <property type="match status" value="1"/>
</dbReference>
<dbReference type="PROSITE" id="PS51819">
    <property type="entry name" value="VOC"/>
    <property type="match status" value="1"/>
</dbReference>
<protein>
    <recommendedName>
        <fullName evidence="2">VOC domain-containing protein</fullName>
    </recommendedName>
</protein>
<dbReference type="RefSeq" id="XP_030972897.1">
    <property type="nucleotide sequence ID" value="XM_031117037.1"/>
</dbReference>
<dbReference type="Pfam" id="PF00903">
    <property type="entry name" value="Glyoxalase"/>
    <property type="match status" value="1"/>
</dbReference>
<dbReference type="PROSITE" id="PS00935">
    <property type="entry name" value="GLYOXALASE_I_2"/>
    <property type="match status" value="1"/>
</dbReference>
<proteinExistence type="predicted"/>
<evidence type="ECO:0000256" key="1">
    <source>
        <dbReference type="ARBA" id="ARBA00022723"/>
    </source>
</evidence>
<dbReference type="GO" id="GO:0019243">
    <property type="term" value="P:methylglyoxal catabolic process to D-lactate via S-lactoyl-glutathione"/>
    <property type="evidence" value="ECO:0007669"/>
    <property type="project" value="TreeGrafter"/>
</dbReference>
<evidence type="ECO:0000313" key="4">
    <source>
        <dbReference type="Proteomes" id="UP000594261"/>
    </source>
</evidence>
<dbReference type="InterPro" id="IPR004360">
    <property type="entry name" value="Glyas_Fos-R_dOase_dom"/>
</dbReference>
<dbReference type="PANTHER" id="PTHR46036">
    <property type="entry name" value="LACTOYLGLUTATHIONE LYASE"/>
    <property type="match status" value="1"/>
</dbReference>
<dbReference type="KEGG" id="qlo:115992791"/>
<dbReference type="GO" id="GO:0005737">
    <property type="term" value="C:cytoplasm"/>
    <property type="evidence" value="ECO:0007669"/>
    <property type="project" value="TreeGrafter"/>
</dbReference>
<reference evidence="3" key="2">
    <citation type="submission" date="2021-01" db="UniProtKB">
        <authorList>
            <consortium name="EnsemblPlants"/>
        </authorList>
    </citation>
    <scope>IDENTIFICATION</scope>
</reference>
<dbReference type="EnsemblPlants" id="QL05p001328:mrna">
    <property type="protein sequence ID" value="QL05p001328:mrna"/>
    <property type="gene ID" value="QL05p001328"/>
</dbReference>
<keyword evidence="4" id="KW-1185">Reference proteome</keyword>
<dbReference type="Proteomes" id="UP000594261">
    <property type="component" value="Chromosome 5"/>
</dbReference>
<dbReference type="InParanoid" id="A0A7N2LM94"/>
<dbReference type="InterPro" id="IPR037523">
    <property type="entry name" value="VOC_core"/>
</dbReference>
<dbReference type="InterPro" id="IPR029068">
    <property type="entry name" value="Glyas_Bleomycin-R_OHBP_Dase"/>
</dbReference>
<sequence>MHRVFCDRVETIENDKLGDNVTSIMTTIWFLKNYFDIDFSDYGVSSYDLGTGFGHFAIATPDVYKLAEDIRAKGGVVTREPGPVRGGQPVIAFVKDPDGYVFELIQRGPTPEPLCQVMLRVGDLETVGTIYFK</sequence>
<organism evidence="3 4">
    <name type="scientific">Quercus lobata</name>
    <name type="common">Valley oak</name>
    <dbReference type="NCBI Taxonomy" id="97700"/>
    <lineage>
        <taxon>Eukaryota</taxon>
        <taxon>Viridiplantae</taxon>
        <taxon>Streptophyta</taxon>
        <taxon>Embryophyta</taxon>
        <taxon>Tracheophyta</taxon>
        <taxon>Spermatophyta</taxon>
        <taxon>Magnoliopsida</taxon>
        <taxon>eudicotyledons</taxon>
        <taxon>Gunneridae</taxon>
        <taxon>Pentapetalae</taxon>
        <taxon>rosids</taxon>
        <taxon>fabids</taxon>
        <taxon>Fagales</taxon>
        <taxon>Fagaceae</taxon>
        <taxon>Quercus</taxon>
    </lineage>
</organism>
<dbReference type="InterPro" id="IPR018146">
    <property type="entry name" value="Glyoxalase_1_CS"/>
</dbReference>
<accession>A0A7N2LM94</accession>
<dbReference type="GO" id="GO:0046872">
    <property type="term" value="F:metal ion binding"/>
    <property type="evidence" value="ECO:0007669"/>
    <property type="project" value="UniProtKB-KW"/>
</dbReference>